<gene>
    <name evidence="2" type="ORF">L2764_23980</name>
</gene>
<evidence type="ECO:0000256" key="1">
    <source>
        <dbReference type="SAM" id="SignalP"/>
    </source>
</evidence>
<evidence type="ECO:0000313" key="3">
    <source>
        <dbReference type="Proteomes" id="UP001203423"/>
    </source>
</evidence>
<dbReference type="RefSeq" id="WP_248942895.1">
    <property type="nucleotide sequence ID" value="NZ_JAKIKS010000161.1"/>
</dbReference>
<keyword evidence="3" id="KW-1185">Reference proteome</keyword>
<protein>
    <submittedName>
        <fullName evidence="2">Porin</fullName>
    </submittedName>
</protein>
<comment type="caution">
    <text evidence="2">The sequence shown here is derived from an EMBL/GenBank/DDBJ whole genome shotgun (WGS) entry which is preliminary data.</text>
</comment>
<reference evidence="2 3" key="1">
    <citation type="submission" date="2022-01" db="EMBL/GenBank/DDBJ databases">
        <title>Whole genome-based taxonomy of the Shewanellaceae.</title>
        <authorList>
            <person name="Martin-Rodriguez A.J."/>
        </authorList>
    </citation>
    <scope>NUCLEOTIDE SEQUENCE [LARGE SCALE GENOMIC DNA]</scope>
    <source>
        <strain evidence="2 3">DSM 17177</strain>
    </source>
</reference>
<evidence type="ECO:0000313" key="2">
    <source>
        <dbReference type="EMBL" id="MCL1127448.1"/>
    </source>
</evidence>
<accession>A0ABT0LIC1</accession>
<feature type="signal peptide" evidence="1">
    <location>
        <begin position="1"/>
        <end position="23"/>
    </location>
</feature>
<sequence length="349" mass="39947">MNFPKHIISSIIALTLTSTPALAAIEITPDFNLSGFGSTSIAKSDNKTPLYLNREITDDTCYDCDTIFGIQLDYDITDDLAASLQWVKRPQDEWSDPEVEWAYLSYDISDLTVRGGRLRLPLFLASQYYYVSQAYYWSRPPQEVYDSIAGITFYDGGDITWKRDLSDELSLSVNPFYGSNRTYSIEITDIKVDIETDLLIGLAMDLSGYDYRFHYAYMRSKYNVNGGDTTTTLNLHSFGYELSWKQFQFMSEVETDSTQTNWYVSTAYNINDFTTYVTYAEGHQAIPSQSITPGVRYDITPTISVNLEYQYENITSNEPFSQGLFVLPPELYSEKKDANLVTFMVNFIF</sequence>
<dbReference type="SUPFAM" id="SSF56935">
    <property type="entry name" value="Porins"/>
    <property type="match status" value="1"/>
</dbReference>
<feature type="chain" id="PRO_5046077980" evidence="1">
    <location>
        <begin position="24"/>
        <end position="349"/>
    </location>
</feature>
<dbReference type="EMBL" id="JAKIKS010000161">
    <property type="protein sequence ID" value="MCL1127448.1"/>
    <property type="molecule type" value="Genomic_DNA"/>
</dbReference>
<organism evidence="2 3">
    <name type="scientific">Shewanella surugensis</name>
    <dbReference type="NCBI Taxonomy" id="212020"/>
    <lineage>
        <taxon>Bacteria</taxon>
        <taxon>Pseudomonadati</taxon>
        <taxon>Pseudomonadota</taxon>
        <taxon>Gammaproteobacteria</taxon>
        <taxon>Alteromonadales</taxon>
        <taxon>Shewanellaceae</taxon>
        <taxon>Shewanella</taxon>
    </lineage>
</organism>
<dbReference type="Gene3D" id="2.40.160.10">
    <property type="entry name" value="Porin"/>
    <property type="match status" value="1"/>
</dbReference>
<name>A0ABT0LIC1_9GAMM</name>
<dbReference type="InterPro" id="IPR023614">
    <property type="entry name" value="Porin_dom_sf"/>
</dbReference>
<dbReference type="Proteomes" id="UP001203423">
    <property type="component" value="Unassembled WGS sequence"/>
</dbReference>
<keyword evidence="1" id="KW-0732">Signal</keyword>
<proteinExistence type="predicted"/>